<protein>
    <recommendedName>
        <fullName evidence="4">DUF4013 domain-containing protein</fullName>
    </recommendedName>
</protein>
<feature type="transmembrane region" description="Helical" evidence="1">
    <location>
        <begin position="241"/>
        <end position="264"/>
    </location>
</feature>
<dbReference type="KEGG" id="hfv:R50_2741"/>
<organism evidence="2 3">
    <name type="scientific">Candidatus Hydrogenisulfobacillus filiaventi</name>
    <dbReference type="NCBI Taxonomy" id="2707344"/>
    <lineage>
        <taxon>Bacteria</taxon>
        <taxon>Bacillati</taxon>
        <taxon>Bacillota</taxon>
        <taxon>Clostridia</taxon>
        <taxon>Eubacteriales</taxon>
        <taxon>Clostridiales Family XVII. Incertae Sedis</taxon>
        <taxon>Candidatus Hydrogenisulfobacillus</taxon>
    </lineage>
</organism>
<feature type="transmembrane region" description="Helical" evidence="1">
    <location>
        <begin position="20"/>
        <end position="39"/>
    </location>
</feature>
<name>A0A6F8ZKD9_9FIRM</name>
<accession>A0A6F8ZKD9</accession>
<feature type="transmembrane region" description="Helical" evidence="1">
    <location>
        <begin position="211"/>
        <end position="235"/>
    </location>
</feature>
<proteinExistence type="predicted"/>
<sequence>MSVPMLFRSAWEELRRRPQLWMLAFWYLFVNSGVQLLVADRLAPQLPAWLRHPSPALFQHPLPALPPGLAVKLVLVFLSFLLILLPFSTAGLYGGAAAVLKNEPGTGIWTFWRYAVREFWRGLGFEVLLVLTLAVVSGLLAGISALFGVAGQAAGLLAVFEILAMIVVIAVLALWFAATLYALGAVFYGLEAPLKAFGAAWSWTLRHVGPAWQTAVLFLTLAIGAWIVTAILALIPVLGGFLAIALSALVLDFLAVLGPALFTAASRPGEPPRADV</sequence>
<dbReference type="Proteomes" id="UP000503399">
    <property type="component" value="Chromosome"/>
</dbReference>
<keyword evidence="1" id="KW-1133">Transmembrane helix</keyword>
<keyword evidence="1" id="KW-0472">Membrane</keyword>
<evidence type="ECO:0000313" key="3">
    <source>
        <dbReference type="Proteomes" id="UP000503399"/>
    </source>
</evidence>
<keyword evidence="1" id="KW-0812">Transmembrane</keyword>
<keyword evidence="3" id="KW-1185">Reference proteome</keyword>
<evidence type="ECO:0008006" key="4">
    <source>
        <dbReference type="Google" id="ProtNLM"/>
    </source>
</evidence>
<reference evidence="2 3" key="1">
    <citation type="submission" date="2020-02" db="EMBL/GenBank/DDBJ databases">
        <authorList>
            <person name="Hogendoorn C."/>
        </authorList>
    </citation>
    <scope>NUCLEOTIDE SEQUENCE [LARGE SCALE GENOMIC DNA]</scope>
    <source>
        <strain evidence="2">R501</strain>
    </source>
</reference>
<dbReference type="EMBL" id="LR778114">
    <property type="protein sequence ID" value="CAB1130230.1"/>
    <property type="molecule type" value="Genomic_DNA"/>
</dbReference>
<evidence type="ECO:0000256" key="1">
    <source>
        <dbReference type="SAM" id="Phobius"/>
    </source>
</evidence>
<feature type="transmembrane region" description="Helical" evidence="1">
    <location>
        <begin position="69"/>
        <end position="93"/>
    </location>
</feature>
<gene>
    <name evidence="2" type="ORF">R50_2741</name>
</gene>
<dbReference type="AlphaFoldDB" id="A0A6F8ZKD9"/>
<evidence type="ECO:0000313" key="2">
    <source>
        <dbReference type="EMBL" id="CAB1130230.1"/>
    </source>
</evidence>
<feature type="transmembrane region" description="Helical" evidence="1">
    <location>
        <begin position="162"/>
        <end position="190"/>
    </location>
</feature>
<feature type="transmembrane region" description="Helical" evidence="1">
    <location>
        <begin position="127"/>
        <end position="150"/>
    </location>
</feature>